<dbReference type="PANTHER" id="PTHR37544">
    <property type="entry name" value="SPRAY-RELATED"/>
    <property type="match status" value="1"/>
</dbReference>
<evidence type="ECO:0000256" key="2">
    <source>
        <dbReference type="SAM" id="Phobius"/>
    </source>
</evidence>
<feature type="transmembrane region" description="Helical" evidence="2">
    <location>
        <begin position="106"/>
        <end position="124"/>
    </location>
</feature>
<keyword evidence="4" id="KW-1185">Reference proteome</keyword>
<feature type="transmembrane region" description="Helical" evidence="2">
    <location>
        <begin position="173"/>
        <end position="195"/>
    </location>
</feature>
<feature type="transmembrane region" description="Helical" evidence="2">
    <location>
        <begin position="64"/>
        <end position="86"/>
    </location>
</feature>
<dbReference type="InterPro" id="IPR021840">
    <property type="entry name" value="DUF3433"/>
</dbReference>
<keyword evidence="2" id="KW-0812">Transmembrane</keyword>
<comment type="caution">
    <text evidence="3">The sequence shown here is derived from an EMBL/GenBank/DDBJ whole genome shotgun (WGS) entry which is preliminary data.</text>
</comment>
<evidence type="ECO:0000256" key="1">
    <source>
        <dbReference type="SAM" id="MobiDB-lite"/>
    </source>
</evidence>
<feature type="transmembrane region" description="Helical" evidence="2">
    <location>
        <begin position="666"/>
        <end position="685"/>
    </location>
</feature>
<accession>A0AA40ENL7</accession>
<evidence type="ECO:0000313" key="4">
    <source>
        <dbReference type="Proteomes" id="UP001172155"/>
    </source>
</evidence>
<name>A0AA40ENL7_9PEZI</name>
<feature type="region of interest" description="Disordered" evidence="1">
    <location>
        <begin position="1"/>
        <end position="57"/>
    </location>
</feature>
<feature type="transmembrane region" description="Helical" evidence="2">
    <location>
        <begin position="547"/>
        <end position="570"/>
    </location>
</feature>
<gene>
    <name evidence="3" type="ORF">B0T18DRAFT_430066</name>
</gene>
<dbReference type="EMBL" id="JAUKUD010000005">
    <property type="protein sequence ID" value="KAK0742629.1"/>
    <property type="molecule type" value="Genomic_DNA"/>
</dbReference>
<feature type="transmembrane region" description="Helical" evidence="2">
    <location>
        <begin position="730"/>
        <end position="754"/>
    </location>
</feature>
<organism evidence="3 4">
    <name type="scientific">Schizothecium vesticola</name>
    <dbReference type="NCBI Taxonomy" id="314040"/>
    <lineage>
        <taxon>Eukaryota</taxon>
        <taxon>Fungi</taxon>
        <taxon>Dikarya</taxon>
        <taxon>Ascomycota</taxon>
        <taxon>Pezizomycotina</taxon>
        <taxon>Sordariomycetes</taxon>
        <taxon>Sordariomycetidae</taxon>
        <taxon>Sordariales</taxon>
        <taxon>Schizotheciaceae</taxon>
        <taxon>Schizothecium</taxon>
    </lineage>
</organism>
<reference evidence="3" key="1">
    <citation type="submission" date="2023-06" db="EMBL/GenBank/DDBJ databases">
        <title>Genome-scale phylogeny and comparative genomics of the fungal order Sordariales.</title>
        <authorList>
            <consortium name="Lawrence Berkeley National Laboratory"/>
            <person name="Hensen N."/>
            <person name="Bonometti L."/>
            <person name="Westerberg I."/>
            <person name="Brannstrom I.O."/>
            <person name="Guillou S."/>
            <person name="Cros-Aarteil S."/>
            <person name="Calhoun S."/>
            <person name="Haridas S."/>
            <person name="Kuo A."/>
            <person name="Mondo S."/>
            <person name="Pangilinan J."/>
            <person name="Riley R."/>
            <person name="LaButti K."/>
            <person name="Andreopoulos B."/>
            <person name="Lipzen A."/>
            <person name="Chen C."/>
            <person name="Yanf M."/>
            <person name="Daum C."/>
            <person name="Ng V."/>
            <person name="Clum A."/>
            <person name="Steindorff A."/>
            <person name="Ohm R."/>
            <person name="Martin F."/>
            <person name="Silar P."/>
            <person name="Natvig D."/>
            <person name="Lalanne C."/>
            <person name="Gautier V."/>
            <person name="Ament-velasquez S.L."/>
            <person name="Kruys A."/>
            <person name="Hutchinson M.I."/>
            <person name="Powell A.J."/>
            <person name="Barry K."/>
            <person name="Miller A.N."/>
            <person name="Grigoriev I.V."/>
            <person name="Debuchy R."/>
            <person name="Gladieux P."/>
            <person name="Thoren M.H."/>
            <person name="Johannesson H."/>
        </authorList>
    </citation>
    <scope>NUCLEOTIDE SEQUENCE</scope>
    <source>
        <strain evidence="3">SMH3187-1</strain>
    </source>
</reference>
<feature type="compositionally biased region" description="Basic and acidic residues" evidence="1">
    <location>
        <begin position="39"/>
        <end position="52"/>
    </location>
</feature>
<evidence type="ECO:0000313" key="3">
    <source>
        <dbReference type="EMBL" id="KAK0742629.1"/>
    </source>
</evidence>
<feature type="region of interest" description="Disordered" evidence="1">
    <location>
        <begin position="1257"/>
        <end position="1278"/>
    </location>
</feature>
<proteinExistence type="predicted"/>
<keyword evidence="2" id="KW-1133">Transmembrane helix</keyword>
<protein>
    <submittedName>
        <fullName evidence="3">Uncharacterized protein</fullName>
    </submittedName>
</protein>
<dbReference type="Pfam" id="PF11915">
    <property type="entry name" value="DUF3433"/>
    <property type="match status" value="2"/>
</dbReference>
<sequence length="1278" mass="140017">MATYSAVREQSPGFSGDHTPGFVNERGRKPFVRVNQQSFHHDSSQSPKREPRTSSNQGAWGPRWLHITTIAAFGLAIIAPIVAIPILADRSRRNHGLGNGGQDLEYILKFAPVAYFTLIAAMWTRAELQAMRYTPWAAVAEGRDLGKYGLTLDYADMFWWIAFWRSLKNRHMLVFAAMLVSLLLKVTIPLAAGLFQSATVGLPASIEVQVLDTFSPDLVPADLNRAAIGNEELGLYAPFYQLEAIRNFDMEYPFGMTENEAYQTFEVPGFPFGPSIHAAAVVDRIEIDLVCDFSKSFTVKKHTSFKDADYDSGLGFFTDIEFEFGTCERWRAILPPFSWGDGQHPDSADGANRMSWMYGMGPSGNLSDTPRAPCGLTATPREFLLISTTQTRGGVKDSLPASFEAAAMICSPKTWISKAEVSRNGSDIRLAPVTDSPPTEISVDIDGLVQSFVPTIGGWRWGLDSQNVTDWVFSALRYAVEFRDGKFIDAIGPTHPTMNQTEMHDVLTQFYRKVGTMGIHALLRSPTRQTVAGSVVAQTGRVLLNDVVAYILVGILSAILLAMVAACLCLPTRGLYDVDPTTILGAAVAFKKAPAFFRQGQTDTGVLETSPSWEKPNTAPYLLRSETRLISTTLLMGLIAALLVTLNISNTSSGIASIPIEGYNPIMSSIVPTVLLLLVAMYVGASNASVRNLTTFSNASARDCGPKDLSLSFLDMIGPRVLWHSITRRIWTMTLTETAATLAAFLTTFSGLLFRVENIEVNSVVQLQQASWFGNPDLAAAQQQTDVIPDGRQMITSFLLNSTSNNAIKYTPGSYQNLIFPLFERPANSTMLSGNNVTVRLTVPALSLQSTCVDLASSEYNVTVRTGRSNADDPVCNIELSTLRSNGSTLGFVRVPDTKTNSYGNGDLARYPYVRAMVSEAAMEQYPRARVIQSSGGGSPNCTQEIERRIHDWWVETYFWGKVAAPANKTMEYSKMARCNYTWTEIDVDITLKGSDLSLDYDNPPDPRWETRRAPAARYPLPTVGGQWECPQVEDSGFLELPGNHLSRGGDRFAVIEAPFGSLPPSAYGSEEGKTAVLNALTRMMSIVYAQAASIDNRLPPDGTSMTEPVRQETLPTTVATVSNFDKLRLIQRPVPTYILVALLGVITAINIYALLSAVLVRWGRDGSPLCLDITMQNVAPANSGSIAVMARLLTSSNIFKHIPGPAETGERLDLERVRAIFDGMTFRIGWFQSPISGQPVFTVGYLGDEQSAFLGRKRQGSRHQSAAEGDLGDSNYQ</sequence>
<feature type="transmembrane region" description="Helical" evidence="2">
    <location>
        <begin position="629"/>
        <end position="646"/>
    </location>
</feature>
<dbReference type="AlphaFoldDB" id="A0AA40ENL7"/>
<feature type="transmembrane region" description="Helical" evidence="2">
    <location>
        <begin position="1138"/>
        <end position="1161"/>
    </location>
</feature>
<dbReference type="Proteomes" id="UP001172155">
    <property type="component" value="Unassembled WGS sequence"/>
</dbReference>
<dbReference type="PANTHER" id="PTHR37544:SF3">
    <property type="entry name" value="SPRAY"/>
    <property type="match status" value="1"/>
</dbReference>
<keyword evidence="2" id="KW-0472">Membrane</keyword>